<protein>
    <recommendedName>
        <fullName evidence="1">CHAT domain-containing protein</fullName>
    </recommendedName>
</protein>
<sequence length="1218" mass="133391">MKHNNSPENPIVAMVSEFIAEEYSCRFTLKNLKVRWLPPTAHLETVTLRVLRGTAQPNGAQEREAVVLCKNGDDWVCNKAVSMSTEEALGSLTLVLSAGDRIGAVSFPLTATELIGLLTTEGAETSEYATLRRSNAAFNVEISFDVGIAISNIEMTQPEMRSHLMMAILAIFFSNVEVSDIDAAIGAQMALVDLIPSDSPELPGCLHNLSMLWSTRFRLSPTFEPREYQKAILALRRATDFTTEDRTLDLAKRKNHLAALYFQLYAPTKAREFLDKGIALFKEAVDIAPDHIRIAGNLATALTQRAQTSRNLDTSDLEIAISALGRALDLGVSPDPSLLSTALSTLGNAHITRFDTLGQLQDLEGGIVALRRAVAVAQEHAPDELASTLTNLGTALMTSFQYQGELSHLEEAISVTQASILLTPDDSSMAATQYNNLGVMFHMHYPRVDKPFSDLEEAIEAGRKAVDLTSESDPDKPARLHNLGTCYHDLFQRRRSSADLDECIALIKKAVKLTPKDHPMLAYRQVALANALHIGFAFEYRTLDDLDEAIRLGKHAIASSSRRPGYDMSSTYSLATYYQSRFEHTNNEDDIKQSITLLRRVIELTSDTDAKRPNRLRELGTTLIAAYDATKDASYLEEAISAYRSSATLTFGPPAIRLQAARLWVQHATNQGDADSIIAAYDVTVQLLSETVGLEQTLEKRHQTLKQVSKTTLQAASAAFGLNRVDKALEWLEQGRCLVWNQLNNLRTPLTELQAQDAGLAERVLHVSKSLEKAGMRDESVLGGVQASLKQKAVLQEDTLEHVQLAREWDGLLRTVRSIAGFEDFLRPVRASNLLENLPTSGIVIVINVSEDRCDAVALAHGQDPVHIPLEELSQYKASIIANHLEALLLENGIMRSGAMNGKGGEETTRAVRPVKKPAERHMSIFDVLEELWRLVVKPIIDALDLKPSQSPGRIWWCPTGPLTALPIHAAGIYTSPTECCTLSDYAISSYTPTISSLTSIVKHKRTGNASSAGLAMVALSDYASLPPLPGTMLEITAIQNQLSSHGVSQSATFKGENATRAVTIQNMEQHSCIHLACHADQDALNPMMSGFELHDGRLELSTIIQSNLKHADLAFLSACQTSTGDASLSEEAVHLAAGMISAGYRGVVAAMWSIPDQYAPAIAEYFYEELLESGERGMLDGSNAASALHRAVQRLREQLDNSPASFLAWVPYVHFGM</sequence>
<name>A0A8H5BXX8_9AGAR</name>
<organism evidence="2 3">
    <name type="scientific">Ephemerocybe angulata</name>
    <dbReference type="NCBI Taxonomy" id="980116"/>
    <lineage>
        <taxon>Eukaryota</taxon>
        <taxon>Fungi</taxon>
        <taxon>Dikarya</taxon>
        <taxon>Basidiomycota</taxon>
        <taxon>Agaricomycotina</taxon>
        <taxon>Agaricomycetes</taxon>
        <taxon>Agaricomycetidae</taxon>
        <taxon>Agaricales</taxon>
        <taxon>Agaricineae</taxon>
        <taxon>Psathyrellaceae</taxon>
        <taxon>Ephemerocybe</taxon>
    </lineage>
</organism>
<comment type="caution">
    <text evidence="2">The sequence shown here is derived from an EMBL/GenBank/DDBJ whole genome shotgun (WGS) entry which is preliminary data.</text>
</comment>
<dbReference type="PANTHER" id="PTHR19959">
    <property type="entry name" value="KINESIN LIGHT CHAIN"/>
    <property type="match status" value="1"/>
</dbReference>
<accession>A0A8H5BXX8</accession>
<dbReference type="Pfam" id="PF13374">
    <property type="entry name" value="TPR_10"/>
    <property type="match status" value="1"/>
</dbReference>
<dbReference type="AlphaFoldDB" id="A0A8H5BXX8"/>
<dbReference type="SUPFAM" id="SSF48452">
    <property type="entry name" value="TPR-like"/>
    <property type="match status" value="2"/>
</dbReference>
<evidence type="ECO:0000313" key="2">
    <source>
        <dbReference type="EMBL" id="KAF5331338.1"/>
    </source>
</evidence>
<dbReference type="EMBL" id="JAACJK010000114">
    <property type="protein sequence ID" value="KAF5331338.1"/>
    <property type="molecule type" value="Genomic_DNA"/>
</dbReference>
<evidence type="ECO:0000259" key="1">
    <source>
        <dbReference type="Pfam" id="PF12770"/>
    </source>
</evidence>
<dbReference type="Gene3D" id="1.25.40.10">
    <property type="entry name" value="Tetratricopeptide repeat domain"/>
    <property type="match status" value="3"/>
</dbReference>
<proteinExistence type="predicted"/>
<dbReference type="InterPro" id="IPR024983">
    <property type="entry name" value="CHAT_dom"/>
</dbReference>
<keyword evidence="3" id="KW-1185">Reference proteome</keyword>
<dbReference type="Pfam" id="PF12770">
    <property type="entry name" value="CHAT"/>
    <property type="match status" value="1"/>
</dbReference>
<dbReference type="PANTHER" id="PTHR19959:SF119">
    <property type="entry name" value="FUNGAL LIPASE-LIKE DOMAIN-CONTAINING PROTEIN"/>
    <property type="match status" value="1"/>
</dbReference>
<reference evidence="2 3" key="1">
    <citation type="journal article" date="2020" name="ISME J.">
        <title>Uncovering the hidden diversity of litter-decomposition mechanisms in mushroom-forming fungi.</title>
        <authorList>
            <person name="Floudas D."/>
            <person name="Bentzer J."/>
            <person name="Ahren D."/>
            <person name="Johansson T."/>
            <person name="Persson P."/>
            <person name="Tunlid A."/>
        </authorList>
    </citation>
    <scope>NUCLEOTIDE SEQUENCE [LARGE SCALE GENOMIC DNA]</scope>
    <source>
        <strain evidence="2 3">CBS 175.51</strain>
    </source>
</reference>
<feature type="domain" description="CHAT" evidence="1">
    <location>
        <begin position="928"/>
        <end position="1217"/>
    </location>
</feature>
<dbReference type="OrthoDB" id="9991317at2759"/>
<gene>
    <name evidence="2" type="ORF">D9611_011832</name>
</gene>
<dbReference type="InterPro" id="IPR011990">
    <property type="entry name" value="TPR-like_helical_dom_sf"/>
</dbReference>
<evidence type="ECO:0000313" key="3">
    <source>
        <dbReference type="Proteomes" id="UP000541558"/>
    </source>
</evidence>
<dbReference type="Proteomes" id="UP000541558">
    <property type="component" value="Unassembled WGS sequence"/>
</dbReference>